<dbReference type="EMBL" id="CP071382">
    <property type="protein sequence ID" value="QSV47432.1"/>
    <property type="molecule type" value="Genomic_DNA"/>
</dbReference>
<keyword evidence="1" id="KW-1133">Transmembrane helix</keyword>
<keyword evidence="1" id="KW-0812">Transmembrane</keyword>
<name>A0ABX7Q8A6_9BACT</name>
<reference evidence="2 3" key="1">
    <citation type="submission" date="2021-03" db="EMBL/GenBank/DDBJ databases">
        <title>Geobacter metallireducens gen. nov. sp. nov., a microorganism capable of coupling the complete oxidation of organic compounds to the reduction of iron and other metals.</title>
        <authorList>
            <person name="Li Y."/>
        </authorList>
    </citation>
    <scope>NUCLEOTIDE SEQUENCE [LARGE SCALE GENOMIC DNA]</scope>
    <source>
        <strain evidence="2 3">Jerry-YX</strain>
    </source>
</reference>
<gene>
    <name evidence="2" type="ORF">JZM60_13320</name>
</gene>
<dbReference type="PANTHER" id="PTHR34351">
    <property type="entry name" value="SLR1927 PROTEIN-RELATED"/>
    <property type="match status" value="1"/>
</dbReference>
<sequence>MKLTRAGAAYIVITLLLGFAAVNTGNNLLFLVVSALLGFMTVSGVLGWLNIRYLGVAIRLPEEIYDGQETYVTLQMENRKRWLPSFLLRGEVGGGRFDFHSIERRGAETGTVAMTFAGRGRKELGSVMVSSPFPINFFIRNITLPLDAHCVVFPRPNPCGMPGAPADARSRGAARSSGRGYEGEMETIAEYTGVEPLKLVHWRLSARHENLKVKQLTSLADVPVMLDIAQIPGRNIDERLSCAAWIVNRSIKANRPVGLIAGTKVIGPDTSRSHRLKLLTELALHGSH</sequence>
<evidence type="ECO:0000256" key="1">
    <source>
        <dbReference type="SAM" id="Phobius"/>
    </source>
</evidence>
<accession>A0ABX7Q8A6</accession>
<dbReference type="Proteomes" id="UP000663651">
    <property type="component" value="Chromosome"/>
</dbReference>
<evidence type="ECO:0000313" key="2">
    <source>
        <dbReference type="EMBL" id="QSV47432.1"/>
    </source>
</evidence>
<organism evidence="2 3">
    <name type="scientific">Geobacter benzoatilyticus</name>
    <dbReference type="NCBI Taxonomy" id="2815309"/>
    <lineage>
        <taxon>Bacteria</taxon>
        <taxon>Pseudomonadati</taxon>
        <taxon>Thermodesulfobacteriota</taxon>
        <taxon>Desulfuromonadia</taxon>
        <taxon>Geobacterales</taxon>
        <taxon>Geobacteraceae</taxon>
        <taxon>Geobacter</taxon>
    </lineage>
</organism>
<proteinExistence type="predicted"/>
<keyword evidence="3" id="KW-1185">Reference proteome</keyword>
<evidence type="ECO:0000313" key="3">
    <source>
        <dbReference type="Proteomes" id="UP000663651"/>
    </source>
</evidence>
<protein>
    <submittedName>
        <fullName evidence="2">DUF58 domain-containing protein</fullName>
    </submittedName>
</protein>
<keyword evidence="1" id="KW-0472">Membrane</keyword>
<feature type="transmembrane region" description="Helical" evidence="1">
    <location>
        <begin position="30"/>
        <end position="51"/>
    </location>
</feature>
<dbReference type="PANTHER" id="PTHR34351:SF1">
    <property type="entry name" value="SLR1927 PROTEIN"/>
    <property type="match status" value="1"/>
</dbReference>